<evidence type="ECO:0000313" key="3">
    <source>
        <dbReference type="Proteomes" id="UP000295497"/>
    </source>
</evidence>
<gene>
    <name evidence="2" type="ORF">SOCE836_056820</name>
</gene>
<dbReference type="Proteomes" id="UP000295497">
    <property type="component" value="Chromosome"/>
</dbReference>
<name>A0A4V0NGK8_SORCE</name>
<proteinExistence type="predicted"/>
<organism evidence="2 3">
    <name type="scientific">Sorangium cellulosum</name>
    <name type="common">Polyangium cellulosum</name>
    <dbReference type="NCBI Taxonomy" id="56"/>
    <lineage>
        <taxon>Bacteria</taxon>
        <taxon>Pseudomonadati</taxon>
        <taxon>Myxococcota</taxon>
        <taxon>Polyangia</taxon>
        <taxon>Polyangiales</taxon>
        <taxon>Polyangiaceae</taxon>
        <taxon>Sorangium</taxon>
    </lineage>
</organism>
<feature type="compositionally biased region" description="Low complexity" evidence="1">
    <location>
        <begin position="240"/>
        <end position="255"/>
    </location>
</feature>
<feature type="compositionally biased region" description="Basic residues" evidence="1">
    <location>
        <begin position="220"/>
        <end position="233"/>
    </location>
</feature>
<dbReference type="EMBL" id="CP012672">
    <property type="protein sequence ID" value="AUX33522.1"/>
    <property type="molecule type" value="Genomic_DNA"/>
</dbReference>
<evidence type="ECO:0000256" key="1">
    <source>
        <dbReference type="SAM" id="MobiDB-lite"/>
    </source>
</evidence>
<sequence>MRRQAAWRRDLAHGAQLPGRDRLRSRRVAQPCPGTGAGPEGMLSNPDPTVSGPGGNARLPRSHRFRFRRECSATPIAPLPVPEGMLGYPDRTASGSGGNARLPRSHRFRSGRECSATPTAPLPVPEGMLSYPDRTASGSGGNARLPRPHLFRSRRARGTRALARRALSGAQGPALLRARRRHAFLASPCYETRADRLPALRFRGEGALSGFLTPRAPRGLPRRLHRPAPRVRRSPHEPHGPAAAGTTTAAPALATVDFRTPPVSSPQIWA</sequence>
<reference evidence="2 3" key="1">
    <citation type="submission" date="2015-09" db="EMBL/GenBank/DDBJ databases">
        <title>Sorangium comparison.</title>
        <authorList>
            <person name="Zaburannyi N."/>
            <person name="Bunk B."/>
            <person name="Overmann J."/>
            <person name="Mueller R."/>
        </authorList>
    </citation>
    <scope>NUCLEOTIDE SEQUENCE [LARGE SCALE GENOMIC DNA]</scope>
    <source>
        <strain evidence="2 3">So ce836</strain>
    </source>
</reference>
<feature type="region of interest" description="Disordered" evidence="1">
    <location>
        <begin position="1"/>
        <end position="54"/>
    </location>
</feature>
<dbReference type="AlphaFoldDB" id="A0A4V0NGK8"/>
<feature type="region of interest" description="Disordered" evidence="1">
    <location>
        <begin position="213"/>
        <end position="270"/>
    </location>
</feature>
<evidence type="ECO:0000313" key="2">
    <source>
        <dbReference type="EMBL" id="AUX33522.1"/>
    </source>
</evidence>
<accession>A0A4V0NGK8</accession>
<feature type="region of interest" description="Disordered" evidence="1">
    <location>
        <begin position="92"/>
        <end position="147"/>
    </location>
</feature>
<protein>
    <submittedName>
        <fullName evidence="2">Uncharacterized protein</fullName>
    </submittedName>
</protein>